<organism evidence="1">
    <name type="scientific">mine drainage metagenome</name>
    <dbReference type="NCBI Taxonomy" id="410659"/>
    <lineage>
        <taxon>unclassified sequences</taxon>
        <taxon>metagenomes</taxon>
        <taxon>ecological metagenomes</taxon>
    </lineage>
</organism>
<accession>A0A1J5S5B3</accession>
<evidence type="ECO:0000313" key="1">
    <source>
        <dbReference type="EMBL" id="OIR03290.1"/>
    </source>
</evidence>
<dbReference type="InterPro" id="IPR023614">
    <property type="entry name" value="Porin_dom_sf"/>
</dbReference>
<protein>
    <submittedName>
        <fullName evidence="1">Phosphate-selective porin O and P</fullName>
    </submittedName>
</protein>
<gene>
    <name evidence="1" type="ORF">GALL_145620</name>
</gene>
<comment type="caution">
    <text evidence="1">The sequence shown here is derived from an EMBL/GenBank/DDBJ whole genome shotgun (WGS) entry which is preliminary data.</text>
</comment>
<name>A0A1J5S5B3_9ZZZZ</name>
<dbReference type="EMBL" id="MLJW01000067">
    <property type="protein sequence ID" value="OIR03290.1"/>
    <property type="molecule type" value="Genomic_DNA"/>
</dbReference>
<dbReference type="InterPro" id="IPR010870">
    <property type="entry name" value="Porin_O/P"/>
</dbReference>
<dbReference type="Pfam" id="PF07396">
    <property type="entry name" value="Porin_O_P"/>
    <property type="match status" value="1"/>
</dbReference>
<dbReference type="SUPFAM" id="SSF56935">
    <property type="entry name" value="Porins"/>
    <property type="match status" value="1"/>
</dbReference>
<sequence length="461" mass="50438">MKRTLIVTALLATFGHAPASFATNWFELQNTEAPEAPDYRFWGFIQPQFVHNTGGPANGITGAAQARAYNGKTPVFNLVGPDLTSGDQAQIFRARPGLRGKMPGTDGNIDYFLLAELGNNALTVNGSDSKRYAVLTDATVTFNYIPGARVRVGLGRLPIGEEAMLGEPTLDYLAFTSVTDGLLNERFVTPYKTGPLAPATGIAMNGGTGGAAIAGSVGAFRDIGVEVFDWFNHEKWEYAYALMLSQADGVNFNTANNPGNHDVSGRLQASYVFGGSGPRRKDITAFIWHQDGNRYFNGANYDRMREGLGFKYVNDKLRVGSEYIKGSGMIYMGLNPAFNPVPGGFVPVQLMAVESYNKANGYYLDTGWKLTEKFEAELRFDTYDRMSNSAPDERRTNTWTLGGQYFYNNAFRFMVNYSRRSASVVNPGTAVGTPASTALLNAMNVLDATGNLWGVQMTYRY</sequence>
<dbReference type="AlphaFoldDB" id="A0A1J5S5B3"/>
<proteinExistence type="predicted"/>
<dbReference type="Gene3D" id="2.40.160.10">
    <property type="entry name" value="Porin"/>
    <property type="match status" value="1"/>
</dbReference>
<reference evidence="1" key="1">
    <citation type="submission" date="2016-10" db="EMBL/GenBank/DDBJ databases">
        <title>Sequence of Gallionella enrichment culture.</title>
        <authorList>
            <person name="Poehlein A."/>
            <person name="Muehling M."/>
            <person name="Daniel R."/>
        </authorList>
    </citation>
    <scope>NUCLEOTIDE SEQUENCE</scope>
</reference>